<gene>
    <name evidence="5" type="ORF">ABA45_00560</name>
</gene>
<keyword evidence="1 5" id="KW-0808">Transferase</keyword>
<dbReference type="AlphaFoldDB" id="A0A0H4I7Q6"/>
<feature type="domain" description="Rhodanese" evidence="4">
    <location>
        <begin position="188"/>
        <end position="304"/>
    </location>
</feature>
<dbReference type="InterPro" id="IPR045078">
    <property type="entry name" value="TST/MPST-like"/>
</dbReference>
<dbReference type="PATRIC" id="fig|330734.3.peg.121"/>
<organism evidence="5 6">
    <name type="scientific">Marinobacter psychrophilus</name>
    <dbReference type="NCBI Taxonomy" id="330734"/>
    <lineage>
        <taxon>Bacteria</taxon>
        <taxon>Pseudomonadati</taxon>
        <taxon>Pseudomonadota</taxon>
        <taxon>Gammaproteobacteria</taxon>
        <taxon>Pseudomonadales</taxon>
        <taxon>Marinobacteraceae</taxon>
        <taxon>Marinobacter</taxon>
    </lineage>
</organism>
<keyword evidence="2" id="KW-0677">Repeat</keyword>
<evidence type="ECO:0000313" key="5">
    <source>
        <dbReference type="EMBL" id="AKO51097.1"/>
    </source>
</evidence>
<proteinExistence type="predicted"/>
<dbReference type="PANTHER" id="PTHR11364:SF27">
    <property type="entry name" value="SULFURTRANSFERASE"/>
    <property type="match status" value="1"/>
</dbReference>
<dbReference type="Proteomes" id="UP000036406">
    <property type="component" value="Chromosome"/>
</dbReference>
<evidence type="ECO:0000256" key="3">
    <source>
        <dbReference type="SAM" id="SignalP"/>
    </source>
</evidence>
<dbReference type="PANTHER" id="PTHR11364">
    <property type="entry name" value="THIOSULFATE SULFERTANSFERASE"/>
    <property type="match status" value="1"/>
</dbReference>
<dbReference type="PROSITE" id="PS50206">
    <property type="entry name" value="RHODANESE_3"/>
    <property type="match status" value="2"/>
</dbReference>
<dbReference type="EMBL" id="CP011494">
    <property type="protein sequence ID" value="AKO51097.1"/>
    <property type="molecule type" value="Genomic_DNA"/>
</dbReference>
<reference evidence="5 6" key="1">
    <citation type="submission" date="2015-05" db="EMBL/GenBank/DDBJ databases">
        <title>Complete genome of Marinobacter psychrophilus strain 20041T isolated from sea-ice of the Canadian Basin.</title>
        <authorList>
            <person name="Song L."/>
            <person name="Ren L."/>
            <person name="Yu Y."/>
            <person name="Wang X."/>
        </authorList>
    </citation>
    <scope>NUCLEOTIDE SEQUENCE [LARGE SCALE GENOMIC DNA]</scope>
    <source>
        <strain evidence="5 6">20041</strain>
    </source>
</reference>
<feature type="chain" id="PRO_5005206545" evidence="3">
    <location>
        <begin position="19"/>
        <end position="318"/>
    </location>
</feature>
<evidence type="ECO:0000313" key="6">
    <source>
        <dbReference type="Proteomes" id="UP000036406"/>
    </source>
</evidence>
<dbReference type="InterPro" id="IPR001763">
    <property type="entry name" value="Rhodanese-like_dom"/>
</dbReference>
<feature type="signal peptide" evidence="3">
    <location>
        <begin position="1"/>
        <end position="18"/>
    </location>
</feature>
<name>A0A0H4I7Q6_9GAMM</name>
<dbReference type="SMART" id="SM00450">
    <property type="entry name" value="RHOD"/>
    <property type="match status" value="2"/>
</dbReference>
<evidence type="ECO:0000256" key="1">
    <source>
        <dbReference type="ARBA" id="ARBA00022679"/>
    </source>
</evidence>
<dbReference type="CDD" id="cd01448">
    <property type="entry name" value="TST_Repeat_1"/>
    <property type="match status" value="1"/>
</dbReference>
<evidence type="ECO:0000259" key="4">
    <source>
        <dbReference type="PROSITE" id="PS50206"/>
    </source>
</evidence>
<dbReference type="GO" id="GO:0004792">
    <property type="term" value="F:thiosulfate-cyanide sulfurtransferase activity"/>
    <property type="evidence" value="ECO:0007669"/>
    <property type="project" value="TreeGrafter"/>
</dbReference>
<dbReference type="Gene3D" id="3.40.250.10">
    <property type="entry name" value="Rhodanese-like domain"/>
    <property type="match status" value="2"/>
</dbReference>
<dbReference type="RefSeq" id="WP_048383595.1">
    <property type="nucleotide sequence ID" value="NZ_CP011494.1"/>
</dbReference>
<sequence>MARFLVSFLILFSSLATAADRDLPPLVDADWLQQQRQQSELVIVDIRSGIDNGGDRSTFRKAHIPGSVYSSYTDDGWRESRDGVTGVMPPVSSLERLISGLGINNGDTVVLVPAGTGPTDFGSAARVYWTFKVLGHDAVTILNGGFAGWNEAGFEVASGEGAQRPFGAFKGELQPKLLATLEEVDDARQNQGQLVDARPADYFTGKEKSSAAKAAGTIPGAMNLPHQNFLSQQGKAWYLNSDIIAGQLQSTSLDRDKRAIAFCNTAHWAATDWFVLSELAGFDEVALYDGSMAEWSQDSDRPMQVEKKGLAKLLDVFN</sequence>
<protein>
    <submittedName>
        <fullName evidence="5">Sulfurtransferase</fullName>
    </submittedName>
</protein>
<dbReference type="InterPro" id="IPR036873">
    <property type="entry name" value="Rhodanese-like_dom_sf"/>
</dbReference>
<keyword evidence="3" id="KW-0732">Signal</keyword>
<dbReference type="KEGG" id="mpq:ABA45_00560"/>
<accession>A0A0H4I7Q6</accession>
<keyword evidence="6" id="KW-1185">Reference proteome</keyword>
<dbReference type="Pfam" id="PF00581">
    <property type="entry name" value="Rhodanese"/>
    <property type="match status" value="2"/>
</dbReference>
<dbReference type="STRING" id="330734.ABA45_00560"/>
<dbReference type="SUPFAM" id="SSF52821">
    <property type="entry name" value="Rhodanese/Cell cycle control phosphatase"/>
    <property type="match status" value="2"/>
</dbReference>
<evidence type="ECO:0000256" key="2">
    <source>
        <dbReference type="ARBA" id="ARBA00022737"/>
    </source>
</evidence>
<feature type="domain" description="Rhodanese" evidence="4">
    <location>
        <begin position="37"/>
        <end position="158"/>
    </location>
</feature>